<feature type="compositionally biased region" description="Basic and acidic residues" evidence="1">
    <location>
        <begin position="111"/>
        <end position="124"/>
    </location>
</feature>
<proteinExistence type="predicted"/>
<feature type="region of interest" description="Disordered" evidence="1">
    <location>
        <begin position="148"/>
        <end position="311"/>
    </location>
</feature>
<dbReference type="HOGENOM" id="CLU_452797_0_0_1"/>
<feature type="compositionally biased region" description="Low complexity" evidence="1">
    <location>
        <begin position="197"/>
        <end position="206"/>
    </location>
</feature>
<feature type="compositionally biased region" description="Polar residues" evidence="1">
    <location>
        <begin position="207"/>
        <end position="229"/>
    </location>
</feature>
<feature type="compositionally biased region" description="Basic residues" evidence="1">
    <location>
        <begin position="95"/>
        <end position="110"/>
    </location>
</feature>
<feature type="compositionally biased region" description="Basic and acidic residues" evidence="1">
    <location>
        <begin position="82"/>
        <end position="91"/>
    </location>
</feature>
<protein>
    <submittedName>
        <fullName evidence="2">Uncharacterized protein</fullName>
    </submittedName>
</protein>
<feature type="region of interest" description="Disordered" evidence="1">
    <location>
        <begin position="82"/>
        <end position="124"/>
    </location>
</feature>
<evidence type="ECO:0000256" key="1">
    <source>
        <dbReference type="SAM" id="MobiDB-lite"/>
    </source>
</evidence>
<reference evidence="2 3" key="1">
    <citation type="journal article" date="2012" name="Nat. Commun.">
        <title>A multi-omic map of the lipid-producing yeast Rhodosporidium toruloides.</title>
        <authorList>
            <person name="Zhu Z."/>
            <person name="Zhang S."/>
            <person name="Liu H."/>
            <person name="Shen H."/>
            <person name="Lin X."/>
            <person name="Yang F."/>
            <person name="Zhou Y.J."/>
            <person name="Jin G."/>
            <person name="Ye M."/>
            <person name="Zou H."/>
            <person name="Zou H."/>
            <person name="Zhao Z.K."/>
        </authorList>
    </citation>
    <scope>NUCLEOTIDE SEQUENCE [LARGE SCALE GENOMIC DNA]</scope>
    <source>
        <strain evidence="2 3">NP11</strain>
    </source>
</reference>
<organism evidence="2 3">
    <name type="scientific">Rhodotorula toruloides (strain NP11)</name>
    <name type="common">Yeast</name>
    <name type="synonym">Rhodosporidium toruloides</name>
    <dbReference type="NCBI Taxonomy" id="1130832"/>
    <lineage>
        <taxon>Eukaryota</taxon>
        <taxon>Fungi</taxon>
        <taxon>Dikarya</taxon>
        <taxon>Basidiomycota</taxon>
        <taxon>Pucciniomycotina</taxon>
        <taxon>Microbotryomycetes</taxon>
        <taxon>Sporidiobolales</taxon>
        <taxon>Sporidiobolaceae</taxon>
        <taxon>Rhodotorula</taxon>
    </lineage>
</organism>
<evidence type="ECO:0000313" key="2">
    <source>
        <dbReference type="EMBL" id="EMS19172.1"/>
    </source>
</evidence>
<keyword evidence="3" id="KW-1185">Reference proteome</keyword>
<dbReference type="GeneID" id="27369348"/>
<name>M7WFH5_RHOT1</name>
<gene>
    <name evidence="2" type="ORF">RHTO_05335</name>
</gene>
<accession>M7WFH5</accession>
<dbReference type="RefSeq" id="XP_016270291.1">
    <property type="nucleotide sequence ID" value="XM_016418997.1"/>
</dbReference>
<dbReference type="AlphaFoldDB" id="M7WFH5"/>
<dbReference type="EMBL" id="KB722672">
    <property type="protein sequence ID" value="EMS19172.1"/>
    <property type="molecule type" value="Genomic_DNA"/>
</dbReference>
<sequence>MDIRLQSRVSTLLHLAPSPGRSAFSCSPPPPQLTLFAIVFTRTSYCYCLCCIADSPDNAPRSRLVVDGLIDNDNRRPLRKLRSGEGWERAPGRSGRPRARHNCRFTHRSRRDADSATSRRQDQHGWLDRFEGQCGQWSGCRDAKGSAGDAWKCGGAGRAGRLQRVPRRPHTQSLRESAVTRLCPSHLTPALPPALAPPLTSLNPTSDAPSNPQRQSTSTTALGPKSSTGEVVVSSHFAAGPTLPPASDSSSSLVIPAKRPSPSSRKGKERASPPGAAGAEEGEFDELDEDIENVDPVKALQLPPRRDEEEKASCFGRFGVWDGRSGGSGIEAGMEKEEVPESEHEGEGEMLVDAVARANPEKGGAVSRSSGQQAQAVEGVDVRSAPVQPVTSLMDELARPSPRRISRPSSSRSPNVAPRLCKSSLRSRKGKGGRDDGKLRMTLFYVDECLAEYRAQLLASGTQLSDVQIETEKRANMLEELLEVLASGGGRSSMGNDEDFLWHTLPWLDARIAKLKANPSTLSSASIRPAPAFHPPLPNHRMPALLPSGIAPSPTHQHPLARPFSPAHTNGFSPAAGYHPSPTLASGLSNRGAVTGPAPQRAS</sequence>
<feature type="region of interest" description="Disordered" evidence="1">
    <location>
        <begin position="360"/>
        <end position="434"/>
    </location>
</feature>
<evidence type="ECO:0000313" key="3">
    <source>
        <dbReference type="Proteomes" id="UP000016926"/>
    </source>
</evidence>
<dbReference type="Proteomes" id="UP000016926">
    <property type="component" value="Unassembled WGS sequence"/>
</dbReference>
<feature type="region of interest" description="Disordered" evidence="1">
    <location>
        <begin position="548"/>
        <end position="603"/>
    </location>
</feature>
<feature type="compositionally biased region" description="Acidic residues" evidence="1">
    <location>
        <begin position="280"/>
        <end position="293"/>
    </location>
</feature>